<evidence type="ECO:0000313" key="2">
    <source>
        <dbReference type="Proteomes" id="UP000245820"/>
    </source>
</evidence>
<dbReference type="Proteomes" id="UP000245820">
    <property type="component" value="Chromosome"/>
</dbReference>
<gene>
    <name evidence="1" type="ORF">DIR46_22730</name>
</gene>
<reference evidence="1 2" key="1">
    <citation type="submission" date="2018-05" db="EMBL/GenBank/DDBJ databases">
        <title>Complete genome sequence of Massilia oculi sp. nov. CCUG 43427T (=DSM 26321T), the type strain of M. oculi, and comparison with genome sequences of other Massilia strains.</title>
        <authorList>
            <person name="Zhu B."/>
        </authorList>
    </citation>
    <scope>NUCLEOTIDE SEQUENCE [LARGE SCALE GENOMIC DNA]</scope>
    <source>
        <strain evidence="1 2">CCUG 43427</strain>
    </source>
</reference>
<protein>
    <submittedName>
        <fullName evidence="1">Uncharacterized protein</fullName>
    </submittedName>
</protein>
<proteinExistence type="predicted"/>
<evidence type="ECO:0000313" key="1">
    <source>
        <dbReference type="EMBL" id="AWL06966.1"/>
    </source>
</evidence>
<organism evidence="1 2">
    <name type="scientific">Massilia oculi</name>
    <dbReference type="NCBI Taxonomy" id="945844"/>
    <lineage>
        <taxon>Bacteria</taxon>
        <taxon>Pseudomonadati</taxon>
        <taxon>Pseudomonadota</taxon>
        <taxon>Betaproteobacteria</taxon>
        <taxon>Burkholderiales</taxon>
        <taxon>Oxalobacteraceae</taxon>
        <taxon>Telluria group</taxon>
        <taxon>Massilia</taxon>
    </lineage>
</organism>
<name>A0A2S2DQ65_9BURK</name>
<sequence>MIVLGVIVAVSGCASSRQARDGEPLKPNQGLLAVHVTSNADAYVTYVDYIEESTFASRFGEELVGAKGWVNLKAGNGFQLIPVDAGEYTFSKLNVYPRFAWLQSTNRFRVEANTITYIGHIRMDVSEKGFKLDAFDEELAMRTYLAETYPAYFSVMGLRKAVVELNLR</sequence>
<dbReference type="AlphaFoldDB" id="A0A2S2DQ65"/>
<dbReference type="KEGG" id="mtim:DIR46_22730"/>
<dbReference type="OrthoDB" id="5959535at2"/>
<accession>A0A2S2DQ65</accession>
<dbReference type="RefSeq" id="WP_109347262.1">
    <property type="nucleotide sequence ID" value="NZ_CP029343.1"/>
</dbReference>
<dbReference type="EMBL" id="CP029343">
    <property type="protein sequence ID" value="AWL06966.1"/>
    <property type="molecule type" value="Genomic_DNA"/>
</dbReference>
<keyword evidence="2" id="KW-1185">Reference proteome</keyword>